<reference evidence="2" key="1">
    <citation type="submission" date="2016-12" db="EMBL/GenBank/DDBJ databases">
        <title>The genomes of Aspergillus section Nigri reveals drivers in fungal speciation.</title>
        <authorList>
            <consortium name="DOE Joint Genome Institute"/>
            <person name="Vesth T.C."/>
            <person name="Nybo J."/>
            <person name="Theobald S."/>
            <person name="Brandl J."/>
            <person name="Frisvad J.C."/>
            <person name="Nielsen K.F."/>
            <person name="Lyhne E.K."/>
            <person name="Kogle M.E."/>
            <person name="Kuo A."/>
            <person name="Riley R."/>
            <person name="Clum A."/>
            <person name="Nolan M."/>
            <person name="Lipzen A."/>
            <person name="Salamov A."/>
            <person name="Henrissat B."/>
            <person name="Wiebenga A."/>
            <person name="De Vries R.P."/>
            <person name="Grigoriev I.V."/>
            <person name="Mortensen U.H."/>
            <person name="Andersen M.R."/>
            <person name="Baker S.E."/>
        </authorList>
    </citation>
    <scope>NUCLEOTIDE SEQUENCE [LARGE SCALE GENOMIC DNA]</scope>
    <source>
        <strain evidence="2">CBS 113365</strain>
    </source>
</reference>
<keyword evidence="1" id="KW-0732">Signal</keyword>
<evidence type="ECO:0000256" key="1">
    <source>
        <dbReference type="SAM" id="SignalP"/>
    </source>
</evidence>
<dbReference type="Proteomes" id="UP000248405">
    <property type="component" value="Unassembled WGS sequence"/>
</dbReference>
<protein>
    <recommendedName>
        <fullName evidence="4">Secreted protein</fullName>
    </recommendedName>
</protein>
<dbReference type="AlphaFoldDB" id="A0A319AXN1"/>
<dbReference type="GeneID" id="37212324"/>
<keyword evidence="3" id="KW-1185">Reference proteome</keyword>
<evidence type="ECO:0000313" key="3">
    <source>
        <dbReference type="Proteomes" id="UP000248405"/>
    </source>
</evidence>
<accession>A0A319AXN1</accession>
<sequence>MPISLGIFLQFLISGHSSSTSGVDLYPFGWWSRPAACGREGVMTLSCPVPAVPLLSSLPIGPGSGPISLNVTVYYGRKLNLRQLVTRQLVVVRAQHRINLWNV</sequence>
<feature type="signal peptide" evidence="1">
    <location>
        <begin position="1"/>
        <end position="17"/>
    </location>
</feature>
<evidence type="ECO:0008006" key="4">
    <source>
        <dbReference type="Google" id="ProtNLM"/>
    </source>
</evidence>
<proteinExistence type="predicted"/>
<feature type="chain" id="PRO_5016374353" description="Secreted protein" evidence="1">
    <location>
        <begin position="18"/>
        <end position="103"/>
    </location>
</feature>
<gene>
    <name evidence="2" type="ORF">BO88DRAFT_408536</name>
</gene>
<evidence type="ECO:0000313" key="2">
    <source>
        <dbReference type="EMBL" id="PYH64374.1"/>
    </source>
</evidence>
<organism evidence="2 3">
    <name type="scientific">Aspergillus vadensis (strain CBS 113365 / IMI 142717 / IBT 24658)</name>
    <dbReference type="NCBI Taxonomy" id="1448311"/>
    <lineage>
        <taxon>Eukaryota</taxon>
        <taxon>Fungi</taxon>
        <taxon>Dikarya</taxon>
        <taxon>Ascomycota</taxon>
        <taxon>Pezizomycotina</taxon>
        <taxon>Eurotiomycetes</taxon>
        <taxon>Eurotiomycetidae</taxon>
        <taxon>Eurotiales</taxon>
        <taxon>Aspergillaceae</taxon>
        <taxon>Aspergillus</taxon>
        <taxon>Aspergillus subgen. Circumdati</taxon>
    </lineage>
</organism>
<dbReference type="EMBL" id="KZ821644">
    <property type="protein sequence ID" value="PYH64374.1"/>
    <property type="molecule type" value="Genomic_DNA"/>
</dbReference>
<dbReference type="RefSeq" id="XP_025558168.1">
    <property type="nucleotide sequence ID" value="XM_025707732.1"/>
</dbReference>
<name>A0A319AXN1_ASPVC</name>